<dbReference type="RefSeq" id="XP_020438450.1">
    <property type="nucleotide sequence ID" value="XM_020571176.1"/>
</dbReference>
<keyword evidence="3" id="KW-1185">Reference proteome</keyword>
<proteinExistence type="predicted"/>
<dbReference type="InParanoid" id="D3AVM2"/>
<sequence>MGSSSSSCSSSGGRSVETHYREDIRQEDSQKDVRVVYIYIAFCRLGVRFNHWSVILELSNGQFACIQKIRHSFGNGWILIEVDSDLRTSVLRTCGDTNEIRTHKFSAVNFSWKKLRSWVPFEEGYNWTYLNCQKFADKVTSYICGKEIDSLPCEDGPTYYR</sequence>
<dbReference type="GeneID" id="31355671"/>
<reference evidence="2 3" key="1">
    <citation type="journal article" date="2011" name="Genome Res.">
        <title>Phylogeny-wide analysis of social amoeba genomes highlights ancient origins for complex intercellular communication.</title>
        <authorList>
            <person name="Heidel A.J."/>
            <person name="Lawal H.M."/>
            <person name="Felder M."/>
            <person name="Schilde C."/>
            <person name="Helps N.R."/>
            <person name="Tunggal B."/>
            <person name="Rivero F."/>
            <person name="John U."/>
            <person name="Schleicher M."/>
            <person name="Eichinger L."/>
            <person name="Platzer M."/>
            <person name="Noegel A.A."/>
            <person name="Schaap P."/>
            <person name="Gloeckner G."/>
        </authorList>
    </citation>
    <scope>NUCLEOTIDE SEQUENCE [LARGE SCALE GENOMIC DNA]</scope>
    <source>
        <strain evidence="3">ATCC 26659 / Pp 5 / PN500</strain>
    </source>
</reference>
<accession>D3AVM2</accession>
<name>D3AVM2_HETP5</name>
<evidence type="ECO:0000313" key="2">
    <source>
        <dbReference type="EMBL" id="EFA86345.1"/>
    </source>
</evidence>
<comment type="caution">
    <text evidence="2">The sequence shown here is derived from an EMBL/GenBank/DDBJ whole genome shotgun (WGS) entry which is preliminary data.</text>
</comment>
<evidence type="ECO:0000313" key="3">
    <source>
        <dbReference type="Proteomes" id="UP000001396"/>
    </source>
</evidence>
<dbReference type="Proteomes" id="UP000001396">
    <property type="component" value="Unassembled WGS sequence"/>
</dbReference>
<gene>
    <name evidence="2" type="ORF">PPL_00137</name>
</gene>
<dbReference type="AlphaFoldDB" id="D3AVM2"/>
<feature type="region of interest" description="Disordered" evidence="1">
    <location>
        <begin position="1"/>
        <end position="21"/>
    </location>
</feature>
<evidence type="ECO:0000256" key="1">
    <source>
        <dbReference type="SAM" id="MobiDB-lite"/>
    </source>
</evidence>
<organism evidence="2 3">
    <name type="scientific">Heterostelium pallidum (strain ATCC 26659 / Pp 5 / PN500)</name>
    <name type="common">Cellular slime mold</name>
    <name type="synonym">Polysphondylium pallidum</name>
    <dbReference type="NCBI Taxonomy" id="670386"/>
    <lineage>
        <taxon>Eukaryota</taxon>
        <taxon>Amoebozoa</taxon>
        <taxon>Evosea</taxon>
        <taxon>Eumycetozoa</taxon>
        <taxon>Dictyostelia</taxon>
        <taxon>Acytosteliales</taxon>
        <taxon>Acytosteliaceae</taxon>
        <taxon>Heterostelium</taxon>
    </lineage>
</organism>
<feature type="compositionally biased region" description="Low complexity" evidence="1">
    <location>
        <begin position="1"/>
        <end position="15"/>
    </location>
</feature>
<dbReference type="EMBL" id="ADBJ01000002">
    <property type="protein sequence ID" value="EFA86345.1"/>
    <property type="molecule type" value="Genomic_DNA"/>
</dbReference>
<protein>
    <submittedName>
        <fullName evidence="2">Uncharacterized protein</fullName>
    </submittedName>
</protein>